<evidence type="ECO:0000313" key="2">
    <source>
        <dbReference type="Proteomes" id="UP000051952"/>
    </source>
</evidence>
<sequence>MKVEVSLPYVDVAPSKYLMSEALYLIAEEAATTSAPSVDARHAGVPFTLGKSELASSEASRTEIHLAHLALSEAIAKTGGEATLLDELQRSLDGQLRAARLANYWLEKEIQLTNALRKKNQMDAATCIAKLENEDAALKSISLKIESELSLRRRSEVFFVRHFGAQ</sequence>
<protein>
    <submittedName>
        <fullName evidence="1">Uncharacterized protein</fullName>
    </submittedName>
</protein>
<dbReference type="VEuPathDB" id="TriTrypDB:BSAL_45020"/>
<proteinExistence type="predicted"/>
<dbReference type="Proteomes" id="UP000051952">
    <property type="component" value="Unassembled WGS sequence"/>
</dbReference>
<dbReference type="AlphaFoldDB" id="A0A0S4KPE7"/>
<gene>
    <name evidence="1" type="ORF">BSAL_45020</name>
</gene>
<organism evidence="1 2">
    <name type="scientific">Bodo saltans</name>
    <name type="common">Flagellated protozoan</name>
    <dbReference type="NCBI Taxonomy" id="75058"/>
    <lineage>
        <taxon>Eukaryota</taxon>
        <taxon>Discoba</taxon>
        <taxon>Euglenozoa</taxon>
        <taxon>Kinetoplastea</taxon>
        <taxon>Metakinetoplastina</taxon>
        <taxon>Eubodonida</taxon>
        <taxon>Bodonidae</taxon>
        <taxon>Bodo</taxon>
    </lineage>
</organism>
<name>A0A0S4KPE7_BODSA</name>
<dbReference type="EMBL" id="CYKH01002197">
    <property type="protein sequence ID" value="CUI15509.1"/>
    <property type="molecule type" value="Genomic_DNA"/>
</dbReference>
<keyword evidence="2" id="KW-1185">Reference proteome</keyword>
<evidence type="ECO:0000313" key="1">
    <source>
        <dbReference type="EMBL" id="CUI15509.1"/>
    </source>
</evidence>
<accession>A0A0S4KPE7</accession>
<reference evidence="2" key="1">
    <citation type="submission" date="2015-09" db="EMBL/GenBank/DDBJ databases">
        <authorList>
            <consortium name="Pathogen Informatics"/>
        </authorList>
    </citation>
    <scope>NUCLEOTIDE SEQUENCE [LARGE SCALE GENOMIC DNA]</scope>
    <source>
        <strain evidence="2">Lake Konstanz</strain>
    </source>
</reference>